<comment type="caution">
    <text evidence="1">The sequence shown here is derived from an EMBL/GenBank/DDBJ whole genome shotgun (WGS) entry which is preliminary data.</text>
</comment>
<evidence type="ECO:0000313" key="2">
    <source>
        <dbReference type="Proteomes" id="UP000011770"/>
    </source>
</evidence>
<accession>M3GCK2</accession>
<gene>
    <name evidence="1" type="ORF">LEP1GSC188_1364</name>
</gene>
<dbReference type="Proteomes" id="UP000011770">
    <property type="component" value="Unassembled WGS sequence"/>
</dbReference>
<reference evidence="1 2" key="1">
    <citation type="submission" date="2013-01" db="EMBL/GenBank/DDBJ databases">
        <authorList>
            <person name="Harkins D.M."/>
            <person name="Durkin A.S."/>
            <person name="Brinkac L.M."/>
            <person name="Haft D.H."/>
            <person name="Selengut J.D."/>
            <person name="Sanka R."/>
            <person name="DePew J."/>
            <person name="Purushe J."/>
            <person name="Tulsiani S.M."/>
            <person name="Graham G.C."/>
            <person name="Burns M.-A."/>
            <person name="Dohnt M.F."/>
            <person name="Smythe L.D."/>
            <person name="McKay D.B."/>
            <person name="Craig S.B."/>
            <person name="Vinetz J.M."/>
            <person name="Sutton G.G."/>
            <person name="Nierman W.C."/>
            <person name="Fouts D.E."/>
        </authorList>
    </citation>
    <scope>NUCLEOTIDE SEQUENCE [LARGE SCALE GENOMIC DNA]</scope>
    <source>
        <strain evidence="1 2">LT2116</strain>
    </source>
</reference>
<sequence>MLAVFSSKPSWTKPKIEISLCLETAASSGVCEIEERAIEGSFEVPDKKSSSFLRFCFTSKKIFSEVLPFTFGIFSSSLASPD</sequence>
<dbReference type="AlphaFoldDB" id="M3GCK2"/>
<protein>
    <submittedName>
        <fullName evidence="1">Uncharacterized protein</fullName>
    </submittedName>
</protein>
<name>M3GCK2_9LEPT</name>
<proteinExistence type="predicted"/>
<organism evidence="1 2">
    <name type="scientific">Leptospira weilii serovar Topaz str. LT2116</name>
    <dbReference type="NCBI Taxonomy" id="1088540"/>
    <lineage>
        <taxon>Bacteria</taxon>
        <taxon>Pseudomonadati</taxon>
        <taxon>Spirochaetota</taxon>
        <taxon>Spirochaetia</taxon>
        <taxon>Leptospirales</taxon>
        <taxon>Leptospiraceae</taxon>
        <taxon>Leptospira</taxon>
    </lineage>
</organism>
<evidence type="ECO:0000313" key="1">
    <source>
        <dbReference type="EMBL" id="EMF83624.1"/>
    </source>
</evidence>
<dbReference type="EMBL" id="AHOR02000012">
    <property type="protein sequence ID" value="EMF83624.1"/>
    <property type="molecule type" value="Genomic_DNA"/>
</dbReference>